<dbReference type="Proteomes" id="UP000598174">
    <property type="component" value="Unassembled WGS sequence"/>
</dbReference>
<accession>A0A919J2C0</accession>
<dbReference type="GO" id="GO:0032259">
    <property type="term" value="P:methylation"/>
    <property type="evidence" value="ECO:0007669"/>
    <property type="project" value="UniProtKB-KW"/>
</dbReference>
<dbReference type="SMART" id="SM00138">
    <property type="entry name" value="MeTrc"/>
    <property type="match status" value="1"/>
</dbReference>
<evidence type="ECO:0000256" key="5">
    <source>
        <dbReference type="ARBA" id="ARBA00022691"/>
    </source>
</evidence>
<evidence type="ECO:0000313" key="8">
    <source>
        <dbReference type="Proteomes" id="UP000598174"/>
    </source>
</evidence>
<keyword evidence="4" id="KW-0808">Transferase</keyword>
<name>A0A919J2C0_9ACTN</name>
<dbReference type="InterPro" id="IPR036804">
    <property type="entry name" value="CheR_N_sf"/>
</dbReference>
<dbReference type="GO" id="GO:0008983">
    <property type="term" value="F:protein-glutamate O-methyltransferase activity"/>
    <property type="evidence" value="ECO:0007669"/>
    <property type="project" value="UniProtKB-EC"/>
</dbReference>
<dbReference type="EMBL" id="BOMM01000008">
    <property type="protein sequence ID" value="GIE09291.1"/>
    <property type="molecule type" value="Genomic_DNA"/>
</dbReference>
<protein>
    <recommendedName>
        <fullName evidence="2">protein-glutamate O-methyltransferase</fullName>
        <ecNumber evidence="2">2.1.1.80</ecNumber>
    </recommendedName>
</protein>
<evidence type="ECO:0000256" key="1">
    <source>
        <dbReference type="ARBA" id="ARBA00001541"/>
    </source>
</evidence>
<dbReference type="PANTHER" id="PTHR24422">
    <property type="entry name" value="CHEMOTAXIS PROTEIN METHYLTRANSFERASE"/>
    <property type="match status" value="1"/>
</dbReference>
<keyword evidence="3 7" id="KW-0489">Methyltransferase</keyword>
<dbReference type="PRINTS" id="PR00996">
    <property type="entry name" value="CHERMTFRASE"/>
</dbReference>
<dbReference type="Gene3D" id="3.40.50.150">
    <property type="entry name" value="Vaccinia Virus protein VP39"/>
    <property type="match status" value="1"/>
</dbReference>
<evidence type="ECO:0000256" key="4">
    <source>
        <dbReference type="ARBA" id="ARBA00022679"/>
    </source>
</evidence>
<dbReference type="RefSeq" id="WP_203815896.1">
    <property type="nucleotide sequence ID" value="NZ_BAAABP010000021.1"/>
</dbReference>
<organism evidence="7 8">
    <name type="scientific">Paractinoplanes ferrugineus</name>
    <dbReference type="NCBI Taxonomy" id="113564"/>
    <lineage>
        <taxon>Bacteria</taxon>
        <taxon>Bacillati</taxon>
        <taxon>Actinomycetota</taxon>
        <taxon>Actinomycetes</taxon>
        <taxon>Micromonosporales</taxon>
        <taxon>Micromonosporaceae</taxon>
        <taxon>Paractinoplanes</taxon>
    </lineage>
</organism>
<keyword evidence="8" id="KW-1185">Reference proteome</keyword>
<dbReference type="InterPro" id="IPR022642">
    <property type="entry name" value="CheR_C"/>
</dbReference>
<reference evidence="7" key="1">
    <citation type="submission" date="2021-01" db="EMBL/GenBank/DDBJ databases">
        <title>Whole genome shotgun sequence of Actinoplanes ferrugineus NBRC 15555.</title>
        <authorList>
            <person name="Komaki H."/>
            <person name="Tamura T."/>
        </authorList>
    </citation>
    <scope>NUCLEOTIDE SEQUENCE</scope>
    <source>
        <strain evidence="7">NBRC 15555</strain>
    </source>
</reference>
<dbReference type="AlphaFoldDB" id="A0A919J2C0"/>
<sequence length="286" mass="32473">MTSATAGTGLTGADFEKFRDYFYKRTGIQFSESKRYFVDKRIDNCIRASGYDSFAGWFGALRLGDKPALLQELINQLTVNETYFLREDYQFDALLNAVLPEVLKNRSRIPGPIKILSLPCSTGEEPYSIALRLLEEWPHIDTVDVEIHGADIDSEVLARARHASYGERSLQRVPKPWVAKYFNLVGAGRYQLDESIRGAVTLHQINVCDTATMRNFRDFDVVFCRNVLIYFDELSSRRAAENLYGSMRPGAYLFLGHSESMSRISPIFTPTRLPEGIVYQRPTGAK</sequence>
<evidence type="ECO:0000256" key="2">
    <source>
        <dbReference type="ARBA" id="ARBA00012534"/>
    </source>
</evidence>
<dbReference type="PROSITE" id="PS50123">
    <property type="entry name" value="CHER"/>
    <property type="match status" value="1"/>
</dbReference>
<dbReference type="InterPro" id="IPR000780">
    <property type="entry name" value="CheR_MeTrfase"/>
</dbReference>
<dbReference type="Pfam" id="PF01739">
    <property type="entry name" value="CheR"/>
    <property type="match status" value="1"/>
</dbReference>
<feature type="domain" description="CheR-type methyltransferase" evidence="6">
    <location>
        <begin position="3"/>
        <end position="284"/>
    </location>
</feature>
<dbReference type="SUPFAM" id="SSF53335">
    <property type="entry name" value="S-adenosyl-L-methionine-dependent methyltransferases"/>
    <property type="match status" value="1"/>
</dbReference>
<dbReference type="EC" id="2.1.1.80" evidence="2"/>
<dbReference type="Pfam" id="PF03705">
    <property type="entry name" value="CheR_N"/>
    <property type="match status" value="1"/>
</dbReference>
<gene>
    <name evidence="7" type="ORF">Afe05nite_11310</name>
</gene>
<proteinExistence type="predicted"/>
<evidence type="ECO:0000256" key="3">
    <source>
        <dbReference type="ARBA" id="ARBA00022603"/>
    </source>
</evidence>
<comment type="caution">
    <text evidence="7">The sequence shown here is derived from an EMBL/GenBank/DDBJ whole genome shotgun (WGS) entry which is preliminary data.</text>
</comment>
<comment type="catalytic activity">
    <reaction evidence="1">
        <text>L-glutamyl-[protein] + S-adenosyl-L-methionine = [protein]-L-glutamate 5-O-methyl ester + S-adenosyl-L-homocysteine</text>
        <dbReference type="Rhea" id="RHEA:24452"/>
        <dbReference type="Rhea" id="RHEA-COMP:10208"/>
        <dbReference type="Rhea" id="RHEA-COMP:10311"/>
        <dbReference type="ChEBI" id="CHEBI:29973"/>
        <dbReference type="ChEBI" id="CHEBI:57856"/>
        <dbReference type="ChEBI" id="CHEBI:59789"/>
        <dbReference type="ChEBI" id="CHEBI:82795"/>
        <dbReference type="EC" id="2.1.1.80"/>
    </reaction>
</comment>
<dbReference type="InterPro" id="IPR029063">
    <property type="entry name" value="SAM-dependent_MTases_sf"/>
</dbReference>
<dbReference type="PANTHER" id="PTHR24422:SF10">
    <property type="entry name" value="CHEMOTAXIS PROTEIN METHYLTRANSFERASE 2"/>
    <property type="match status" value="1"/>
</dbReference>
<dbReference type="Gene3D" id="1.10.155.10">
    <property type="entry name" value="Chemotaxis receptor methyltransferase CheR, N-terminal domain"/>
    <property type="match status" value="1"/>
</dbReference>
<keyword evidence="5" id="KW-0949">S-adenosyl-L-methionine</keyword>
<evidence type="ECO:0000259" key="6">
    <source>
        <dbReference type="PROSITE" id="PS50123"/>
    </source>
</evidence>
<evidence type="ECO:0000313" key="7">
    <source>
        <dbReference type="EMBL" id="GIE09291.1"/>
    </source>
</evidence>
<dbReference type="InterPro" id="IPR050903">
    <property type="entry name" value="Bact_Chemotaxis_MeTrfase"/>
</dbReference>
<dbReference type="SUPFAM" id="SSF47757">
    <property type="entry name" value="Chemotaxis receptor methyltransferase CheR, N-terminal domain"/>
    <property type="match status" value="1"/>
</dbReference>
<dbReference type="InterPro" id="IPR022641">
    <property type="entry name" value="CheR_N"/>
</dbReference>